<accession>H6RGQ0</accession>
<evidence type="ECO:0000313" key="1">
    <source>
        <dbReference type="EMBL" id="CCG00211.1"/>
    </source>
</evidence>
<dbReference type="EMBL" id="FO117601">
    <property type="protein sequence ID" value="CCG00211.1"/>
    <property type="molecule type" value="Genomic_DNA"/>
</dbReference>
<gene>
    <name evidence="1" type="ORF">VIS_S3CNB120031</name>
</gene>
<dbReference type="AlphaFoldDB" id="H6RGQ0"/>
<dbReference type="NCBIfam" id="TIGR04131">
    <property type="entry name" value="Bac_Flav_CTERM"/>
    <property type="match status" value="1"/>
</dbReference>
<dbReference type="InterPro" id="IPR026341">
    <property type="entry name" value="T9SS_type_B"/>
</dbReference>
<reference evidence="1" key="1">
    <citation type="journal article" date="2012" name="Environ. Microbiol.">
        <title>Genomic content of uncultured Bacteroidetes from contrasting oceanic provinces in the North Atlantic Ocean.</title>
        <authorList>
            <person name="Gomez-Pereira P.R."/>
            <person name="Schuler M."/>
            <person name="Fuchs B.M."/>
            <person name="Bennke C."/>
            <person name="Teeling H."/>
            <person name="Waldmann J."/>
            <person name="Richter M."/>
            <person name="Barbe V."/>
            <person name="Bataille E."/>
            <person name="Glockner F.O."/>
            <person name="Amann R."/>
        </authorList>
    </citation>
    <scope>NUCLEOTIDE SEQUENCE</scope>
</reference>
<sequence length="751" mass="83035">MELIVNPSPIVPLDIPDLVICDDDGFTVFDLTQREGDIYGSQDPLDYTLSYHTSQADAIAGTNPIANPAAFPNTINPQIIWVRLEDNTTVCFKVGSFEIRSELGPLVIQPTPFTSCDDLGAPNDGVTLFDLTLKTTEITGGASGVTVQYYESQVDAELDTNVIDPDTAYQNTSNPQTIWLRVSDVNTLCFDTTVYLTLRVVANPAPEDPDPIILCDVNNPGDGEEVFDLTIREPQILDGETWDVSYYNTYQDAVDDNAPIVLPTAYSNVINPEIVYVRVSIDLLDTTACFEIVELTLMVSSLPDDTAVITPYIICEIPGDGESIFDLTTKIDEILNGQDPTIFQVLFYESQAEADLMINEIQNPVIYANTSNPQRIYVVILNIDTDCFVSTQSFDIEEREGAIANIPLDPYAICDYWDENDGIAEFDLLDQDLLDEILGTQDPLVYQLDFYGTLENAELEVSPLPATYVNIINPQIIYARVTNINTECYDLTEVILKVELIPELALDDFYRLCVDSLGNPIPAGNTSPPVIDTGLDPSIYMFEWQLNSEVLLGEIGASITVLQEGIYTVRVTEILTGCMSMATTTVITSSPPLNYSAEVTNAFASEHTITATTDGTGDYEFQLDDNPFQESGIFLDVEPGSHVITIKDVSGCGASVTISVGVIDYPQFMTPNEDGYHDTWNIIGIANGDPTAKIYIFDRYGKLLKQLSTFSEGWDGSYNGKPMPSSDYWFRVEYTENAAKKIFKGHFTLKR</sequence>
<proteinExistence type="predicted"/>
<protein>
    <recommendedName>
        <fullName evidence="2">T9SS type B sorting domain-containing protein</fullName>
    </recommendedName>
</protein>
<name>H6RGQ0_9BACT</name>
<dbReference type="Pfam" id="PF13585">
    <property type="entry name" value="CHU_C"/>
    <property type="match status" value="1"/>
</dbReference>
<evidence type="ECO:0008006" key="2">
    <source>
        <dbReference type="Google" id="ProtNLM"/>
    </source>
</evidence>
<organism evidence="1">
    <name type="scientific">uncultured Flavobacteriia bacterium</name>
    <dbReference type="NCBI Taxonomy" id="212695"/>
    <lineage>
        <taxon>Bacteria</taxon>
        <taxon>Pseudomonadati</taxon>
        <taxon>Bacteroidota</taxon>
        <taxon>Flavobacteriia</taxon>
        <taxon>environmental samples</taxon>
    </lineage>
</organism>
<reference evidence="1" key="2">
    <citation type="submission" date="2012-02" db="EMBL/GenBank/DDBJ databases">
        <authorList>
            <person name="Genoscope - CEA"/>
        </authorList>
    </citation>
    <scope>NUCLEOTIDE SEQUENCE</scope>
</reference>